<feature type="compositionally biased region" description="Basic and acidic residues" evidence="6">
    <location>
        <begin position="344"/>
        <end position="364"/>
    </location>
</feature>
<dbReference type="PANTHER" id="PTHR44281">
    <property type="entry name" value="SPINDLE ASSEMBLY ABNORMAL PROTEIN 6 HOMOLOG"/>
    <property type="match status" value="1"/>
</dbReference>
<dbReference type="InterPro" id="IPR038558">
    <property type="entry name" value="SAS-6_N_sf"/>
</dbReference>
<evidence type="ECO:0000256" key="2">
    <source>
        <dbReference type="ARBA" id="ARBA00022490"/>
    </source>
</evidence>
<evidence type="ECO:0000256" key="4">
    <source>
        <dbReference type="ARBA" id="ARBA00023212"/>
    </source>
</evidence>
<protein>
    <recommendedName>
        <fullName evidence="7">Spindle assembly abnormal protein 6 N-terminal domain-containing protein</fullName>
    </recommendedName>
</protein>
<dbReference type="PANTHER" id="PTHR44281:SF2">
    <property type="entry name" value="SPINDLE ASSEMBLY ABNORMAL PROTEIN 6 HOMOLOG"/>
    <property type="match status" value="1"/>
</dbReference>
<name>A0A811KVV5_9BILA</name>
<feature type="domain" description="Spindle assembly abnormal protein 6 N-terminal" evidence="7">
    <location>
        <begin position="4"/>
        <end position="137"/>
    </location>
</feature>
<evidence type="ECO:0000256" key="6">
    <source>
        <dbReference type="SAM" id="MobiDB-lite"/>
    </source>
</evidence>
<keyword evidence="3" id="KW-0175">Coiled coil</keyword>
<evidence type="ECO:0000256" key="5">
    <source>
        <dbReference type="ARBA" id="ARBA00023306"/>
    </source>
</evidence>
<keyword evidence="5" id="KW-0131">Cell cycle</keyword>
<dbReference type="EMBL" id="CAJFDH010000004">
    <property type="protein sequence ID" value="CAD5219950.1"/>
    <property type="molecule type" value="Genomic_DNA"/>
</dbReference>
<evidence type="ECO:0000259" key="7">
    <source>
        <dbReference type="Pfam" id="PF16531"/>
    </source>
</evidence>
<feature type="region of interest" description="Disordered" evidence="6">
    <location>
        <begin position="336"/>
        <end position="405"/>
    </location>
</feature>
<dbReference type="Pfam" id="PF16531">
    <property type="entry name" value="SAS-6_N"/>
    <property type="match status" value="1"/>
</dbReference>
<dbReference type="Proteomes" id="UP000783686">
    <property type="component" value="Unassembled WGS sequence"/>
</dbReference>
<gene>
    <name evidence="8" type="ORF">BOKJ2_LOCUS8700</name>
</gene>
<accession>A0A811KVV5</accession>
<proteinExistence type="predicted"/>
<dbReference type="EMBL" id="CAJFCW020000004">
    <property type="protein sequence ID" value="CAG9113067.1"/>
    <property type="molecule type" value="Genomic_DNA"/>
</dbReference>
<evidence type="ECO:0000256" key="3">
    <source>
        <dbReference type="ARBA" id="ARBA00023054"/>
    </source>
</evidence>
<sequence length="405" mass="46803">MVVLFDQTIRVQRHEVDAGPSTSVLAQKTYNIRVETVEGQRESMLSVELSDPTDDSFLCKRRISSVDFTQMKSEQGLDKNLKFDGFGSVVIDLLNEVTSFDVILELTQCSANTDVKYCRLDFIRKVACRRVTDLALKLPIVTGSELTEHLLELVQKYKDKYQESKQLNYSLEQYKKKFEDTSEELAKLEERNQELEIENSDLRTRAEIAETQKSKISEDLDAKEEEYEFVKEDNEALQDEISALELEAEQLKKDLDESNYVASHLKDELNTARRMIKQFHEINKENTARLERRIEENNVLRRTVSEKEKELARLQKENQDLKQENEDYSVRTRQAEAALGLQDEPVKKKEEVKNDKENKNDAASKLKPLPKFKPILHSDSPKPTRLGQIARNSATLHNKKTSAKS</sequence>
<evidence type="ECO:0000313" key="9">
    <source>
        <dbReference type="Proteomes" id="UP000614601"/>
    </source>
</evidence>
<reference evidence="8" key="1">
    <citation type="submission" date="2020-09" db="EMBL/GenBank/DDBJ databases">
        <authorList>
            <person name="Kikuchi T."/>
        </authorList>
    </citation>
    <scope>NUCLEOTIDE SEQUENCE</scope>
    <source>
        <strain evidence="8">SH1</strain>
    </source>
</reference>
<dbReference type="OrthoDB" id="49058at2759"/>
<evidence type="ECO:0000256" key="1">
    <source>
        <dbReference type="ARBA" id="ARBA00004300"/>
    </source>
</evidence>
<feature type="compositionally biased region" description="Low complexity" evidence="6">
    <location>
        <begin position="365"/>
        <end position="375"/>
    </location>
</feature>
<dbReference type="GO" id="GO:0005813">
    <property type="term" value="C:centrosome"/>
    <property type="evidence" value="ECO:0007669"/>
    <property type="project" value="UniProtKB-SubCell"/>
</dbReference>
<dbReference type="AlphaFoldDB" id="A0A811KVV5"/>
<dbReference type="Gene3D" id="2.170.210.20">
    <property type="entry name" value="Spindle assembly abnormal protein 6, N-terminal domain"/>
    <property type="match status" value="1"/>
</dbReference>
<keyword evidence="9" id="KW-1185">Reference proteome</keyword>
<dbReference type="InterPro" id="IPR032396">
    <property type="entry name" value="SAS-6_N"/>
</dbReference>
<comment type="caution">
    <text evidence="8">The sequence shown here is derived from an EMBL/GenBank/DDBJ whole genome shotgun (WGS) entry which is preliminary data.</text>
</comment>
<organism evidence="8 9">
    <name type="scientific">Bursaphelenchus okinawaensis</name>
    <dbReference type="NCBI Taxonomy" id="465554"/>
    <lineage>
        <taxon>Eukaryota</taxon>
        <taxon>Metazoa</taxon>
        <taxon>Ecdysozoa</taxon>
        <taxon>Nematoda</taxon>
        <taxon>Chromadorea</taxon>
        <taxon>Rhabditida</taxon>
        <taxon>Tylenchina</taxon>
        <taxon>Tylenchomorpha</taxon>
        <taxon>Aphelenchoidea</taxon>
        <taxon>Aphelenchoididae</taxon>
        <taxon>Bursaphelenchus</taxon>
    </lineage>
</organism>
<keyword evidence="2" id="KW-0963">Cytoplasm</keyword>
<evidence type="ECO:0000313" key="8">
    <source>
        <dbReference type="EMBL" id="CAD5219950.1"/>
    </source>
</evidence>
<keyword evidence="4" id="KW-0206">Cytoskeleton</keyword>
<comment type="subcellular location">
    <subcellularLocation>
        <location evidence="1">Cytoplasm</location>
        <location evidence="1">Cytoskeleton</location>
        <location evidence="1">Microtubule organizing center</location>
        <location evidence="1">Centrosome</location>
    </subcellularLocation>
</comment>
<dbReference type="Proteomes" id="UP000614601">
    <property type="component" value="Unassembled WGS sequence"/>
</dbReference>